<dbReference type="Gene3D" id="3.40.50.2000">
    <property type="entry name" value="Glycogen Phosphorylase B"/>
    <property type="match status" value="2"/>
</dbReference>
<protein>
    <recommendedName>
        <fullName evidence="4">Glycosyltransferase family 28 N-terminal domain-containing protein</fullName>
    </recommendedName>
</protein>
<accession>A0A4D9D985</accession>
<feature type="compositionally biased region" description="Basic and acidic residues" evidence="1">
    <location>
        <begin position="464"/>
        <end position="515"/>
    </location>
</feature>
<dbReference type="PANTHER" id="PTHR48050">
    <property type="entry name" value="STEROL 3-BETA-GLUCOSYLTRANSFERASE"/>
    <property type="match status" value="1"/>
</dbReference>
<evidence type="ECO:0000313" key="3">
    <source>
        <dbReference type="Proteomes" id="UP000355283"/>
    </source>
</evidence>
<dbReference type="InterPro" id="IPR050426">
    <property type="entry name" value="Glycosyltransferase_28"/>
</dbReference>
<dbReference type="SUPFAM" id="SSF53756">
    <property type="entry name" value="UDP-Glycosyltransferase/glycogen phosphorylase"/>
    <property type="match status" value="2"/>
</dbReference>
<name>A0A4D9D985_9STRA</name>
<dbReference type="EMBL" id="SDOX01000002">
    <property type="protein sequence ID" value="TFJ88000.1"/>
    <property type="molecule type" value="Genomic_DNA"/>
</dbReference>
<proteinExistence type="predicted"/>
<dbReference type="Proteomes" id="UP000355283">
    <property type="component" value="Unassembled WGS sequence"/>
</dbReference>
<feature type="compositionally biased region" description="Pro residues" evidence="1">
    <location>
        <begin position="614"/>
        <end position="627"/>
    </location>
</feature>
<evidence type="ECO:0000256" key="1">
    <source>
        <dbReference type="SAM" id="MobiDB-lite"/>
    </source>
</evidence>
<evidence type="ECO:0008006" key="4">
    <source>
        <dbReference type="Google" id="ProtNLM"/>
    </source>
</evidence>
<dbReference type="OrthoDB" id="416612at2759"/>
<dbReference type="AlphaFoldDB" id="A0A4D9D985"/>
<feature type="region of interest" description="Disordered" evidence="1">
    <location>
        <begin position="432"/>
        <end position="525"/>
    </location>
</feature>
<sequence>MSPSTANRRQDTVIFLALGSLGDVLPVLAVAHRFGRRVDRRGPCPSRRKHLPALVFITHTLYLPRLKTLVERTRPPLSQAPVLHIEGIDSPPLPLRRDGPASVPDELEQCLAACRGHAPIALLACNLVARFGVHIGEILGAASSAVLAPSLPPPTPSPSPTLLRNLLGPKFLRLLEDTGADRLRHMEYGMLSLFLPAYHAFRERHGLSSCLSSPSAPTAPRTASHAALYALRGDLPFLYGVSEGFFPKPGYWPESSVFCGAWTWAQEEEVGREGGGEGGQEDGEGWAPDEELRRFVEGEGWPRVSGGDGKVKVSARTTGSPLPPLICLDMGSMIETELMGREEWEALVEEALVALKKVFPSSTPAAALSVPASTPFAARRISFRPPSPSHPSSSTAPWAPLSTPCLLASLAPPASPPSPSFNVAREGKVGMSREGRFGHGVKGLPPPGGERGKKRPRRAGRVQGRHEAEMKGKGCLKEEARGESERGRLGEEGKEGKEAVERLTKEGKKEEEEGRGNAGTTNTFLGGAGFRFLLLHAPDPSCGAGESRGGDPALPARRQRLEQERKEIPPCLSRRHGGGAKRRVSPKNQDLGLPRQEPLPPHVQAEQSPTSPTSLPPFHHPGSPPSHPSSSPCIFRLPPTTFVPHAWLFPRCRLVIHHGGLGTVMACLLGGGAGREGNGVPQLIVPITKEQEMWAMRVEHLGVGRGLSREGGKGRRGGGGGGRKGHGREGGREGGRGVYQALQEMERGRAMCLEKIAQYREWFLAEDGVGRAVDLLVEHMERNRNSKF</sequence>
<evidence type="ECO:0000313" key="2">
    <source>
        <dbReference type="EMBL" id="TFJ88000.1"/>
    </source>
</evidence>
<feature type="region of interest" description="Disordered" evidence="1">
    <location>
        <begin position="705"/>
        <end position="736"/>
    </location>
</feature>
<feature type="region of interest" description="Disordered" evidence="1">
    <location>
        <begin position="562"/>
        <end position="632"/>
    </location>
</feature>
<gene>
    <name evidence="2" type="ORF">NSK_000354</name>
</gene>
<dbReference type="PANTHER" id="PTHR48050:SF13">
    <property type="entry name" value="STEROL 3-BETA-GLUCOSYLTRANSFERASE UGT80A2"/>
    <property type="match status" value="1"/>
</dbReference>
<feature type="compositionally biased region" description="Basic residues" evidence="1">
    <location>
        <begin position="573"/>
        <end position="585"/>
    </location>
</feature>
<organism evidence="2 3">
    <name type="scientific">Nannochloropsis salina CCMP1776</name>
    <dbReference type="NCBI Taxonomy" id="1027361"/>
    <lineage>
        <taxon>Eukaryota</taxon>
        <taxon>Sar</taxon>
        <taxon>Stramenopiles</taxon>
        <taxon>Ochrophyta</taxon>
        <taxon>Eustigmatophyceae</taxon>
        <taxon>Eustigmatales</taxon>
        <taxon>Monodopsidaceae</taxon>
        <taxon>Microchloropsis</taxon>
        <taxon>Microchloropsis salina</taxon>
    </lineage>
</organism>
<keyword evidence="3" id="KW-1185">Reference proteome</keyword>
<comment type="caution">
    <text evidence="2">The sequence shown here is derived from an EMBL/GenBank/DDBJ whole genome shotgun (WGS) entry which is preliminary data.</text>
</comment>
<reference evidence="2 3" key="1">
    <citation type="submission" date="2019-01" db="EMBL/GenBank/DDBJ databases">
        <title>Nuclear Genome Assembly of the Microalgal Biofuel strain Nannochloropsis salina CCMP1776.</title>
        <authorList>
            <person name="Hovde B."/>
        </authorList>
    </citation>
    <scope>NUCLEOTIDE SEQUENCE [LARGE SCALE GENOMIC DNA]</scope>
    <source>
        <strain evidence="2 3">CCMP1776</strain>
    </source>
</reference>